<keyword evidence="3" id="KW-1185">Reference proteome</keyword>
<sequence length="126" mass="14151">MSVLIDTSVWVGHFRWRNETLVRLITSDQALTHSLVLLELACGTPPAPRSRTLHDIGLLRRAQQATPSEVMQFIETEQLYGRGCGSVDLTLLASALMTPGGSLWTLDHRLEKLARRFNVAFPKEMH</sequence>
<dbReference type="Gene3D" id="3.40.50.1010">
    <property type="entry name" value="5'-nuclease"/>
    <property type="match status" value="1"/>
</dbReference>
<dbReference type="RefSeq" id="WP_175198132.1">
    <property type="nucleotide sequence ID" value="NZ_CADIKL010000056.1"/>
</dbReference>
<keyword evidence="2" id="KW-0378">Hydrolase</keyword>
<reference evidence="2 3" key="1">
    <citation type="submission" date="2020-04" db="EMBL/GenBank/DDBJ databases">
        <authorList>
            <person name="De Canck E."/>
        </authorList>
    </citation>
    <scope>NUCLEOTIDE SEQUENCE [LARGE SCALE GENOMIC DNA]</scope>
    <source>
        <strain evidence="2 3">LMG 28688</strain>
    </source>
</reference>
<dbReference type="InterPro" id="IPR002716">
    <property type="entry name" value="PIN_dom"/>
</dbReference>
<evidence type="ECO:0000313" key="3">
    <source>
        <dbReference type="Proteomes" id="UP000494119"/>
    </source>
</evidence>
<gene>
    <name evidence="2" type="ORF">LMG28688_06689</name>
</gene>
<dbReference type="GO" id="GO:0016787">
    <property type="term" value="F:hydrolase activity"/>
    <property type="evidence" value="ECO:0007669"/>
    <property type="project" value="UniProtKB-KW"/>
</dbReference>
<organism evidence="2 3">
    <name type="scientific">Paraburkholderia caffeinitolerans</name>
    <dbReference type="NCBI Taxonomy" id="1723730"/>
    <lineage>
        <taxon>Bacteria</taxon>
        <taxon>Pseudomonadati</taxon>
        <taxon>Pseudomonadota</taxon>
        <taxon>Betaproteobacteria</taxon>
        <taxon>Burkholderiales</taxon>
        <taxon>Burkholderiaceae</taxon>
        <taxon>Paraburkholderia</taxon>
    </lineage>
</organism>
<dbReference type="AlphaFoldDB" id="A0A6J5GZF2"/>
<dbReference type="SUPFAM" id="SSF88723">
    <property type="entry name" value="PIN domain-like"/>
    <property type="match status" value="1"/>
</dbReference>
<name>A0A6J5GZF2_9BURK</name>
<proteinExistence type="predicted"/>
<dbReference type="Proteomes" id="UP000494119">
    <property type="component" value="Unassembled WGS sequence"/>
</dbReference>
<dbReference type="EMBL" id="CADIKL010000056">
    <property type="protein sequence ID" value="CAB3808043.1"/>
    <property type="molecule type" value="Genomic_DNA"/>
</dbReference>
<feature type="domain" description="PIN" evidence="1">
    <location>
        <begin position="3"/>
        <end position="115"/>
    </location>
</feature>
<dbReference type="InterPro" id="IPR029060">
    <property type="entry name" value="PIN-like_dom_sf"/>
</dbReference>
<accession>A0A6J5GZF2</accession>
<evidence type="ECO:0000259" key="1">
    <source>
        <dbReference type="Pfam" id="PF01850"/>
    </source>
</evidence>
<dbReference type="Pfam" id="PF01850">
    <property type="entry name" value="PIN"/>
    <property type="match status" value="1"/>
</dbReference>
<dbReference type="EC" id="3.1.-.-" evidence="2"/>
<evidence type="ECO:0000313" key="2">
    <source>
        <dbReference type="EMBL" id="CAB3808043.1"/>
    </source>
</evidence>
<protein>
    <submittedName>
        <fullName evidence="2">Ribonuclease VapC32</fullName>
        <ecNumber evidence="2">3.1.-.-</ecNumber>
    </submittedName>
</protein>